<dbReference type="Proteomes" id="UP000202031">
    <property type="component" value="Chromosome"/>
</dbReference>
<dbReference type="InterPro" id="IPR011335">
    <property type="entry name" value="Restrct_endonuc-II-like"/>
</dbReference>
<dbReference type="GeneID" id="46921113"/>
<dbReference type="PANTHER" id="PTHR34704">
    <property type="entry name" value="ATPASE"/>
    <property type="match status" value="1"/>
</dbReference>
<dbReference type="SUPFAM" id="SSF52980">
    <property type="entry name" value="Restriction endonuclease-like"/>
    <property type="match status" value="1"/>
</dbReference>
<reference evidence="3" key="1">
    <citation type="journal article" date="2017" name="Genome Biol. Evol.">
        <title>Comparative Genomic Analysis Identifies a Campylobacter Clade Deficient in Selenium Metabolism.</title>
        <authorList>
            <person name="Miller W.G."/>
            <person name="Yee E."/>
            <person name="Lopes B.S."/>
            <person name="Chapman M.H."/>
            <person name="Huynh S."/>
            <person name="Bono J.L."/>
            <person name="Parker C.T."/>
            <person name="Strachan N.J.C."/>
            <person name="Forbes K.J."/>
        </authorList>
    </citation>
    <scope>NUCLEOTIDE SEQUENCE [LARGE SCALE GENOMIC DNA]</scope>
    <source>
        <strain evidence="3">NCTC 13004</strain>
    </source>
</reference>
<accession>A0A1X9SMB5</accession>
<dbReference type="KEGG" id="clx:CLAN_0638"/>
<sequence length="270" mass="32641">METIKYLQFYFVFDRVMSGYDDIFVAIESEILDRFDNFTDEFSFDYDETKRFLMRLAKGDRKRFATSKYLPRPLSSAIISELLDKKFIKIEQSKEIKPIKNRHQKLKKELRRYQIQDKIHFTKRFYRFWFRFIEPNLDLLKNNQKDIVINEIKNEFDHYCSLEFELACIELLSKSLNIPKGQISSYWDRENEIDIYANYDGFTIVAEAKYKERKICKNILNLLIQKCEKSKINWDKIALFSKSGFSNELLGLRDDRVILFDIDDFKDLYE</sequence>
<feature type="domain" description="DUF234" evidence="1">
    <location>
        <begin position="129"/>
        <end position="216"/>
    </location>
</feature>
<protein>
    <recommendedName>
        <fullName evidence="1">DUF234 domain-containing protein</fullName>
    </recommendedName>
</protein>
<evidence type="ECO:0000259" key="1">
    <source>
        <dbReference type="Pfam" id="PF03008"/>
    </source>
</evidence>
<dbReference type="AlphaFoldDB" id="A0A1X9SMB5"/>
<dbReference type="RefSeq" id="WP_232045860.1">
    <property type="nucleotide sequence ID" value="NZ_CP015578.1"/>
</dbReference>
<evidence type="ECO:0000313" key="3">
    <source>
        <dbReference type="Proteomes" id="UP000202031"/>
    </source>
</evidence>
<dbReference type="Pfam" id="PF03008">
    <property type="entry name" value="DUF234"/>
    <property type="match status" value="1"/>
</dbReference>
<dbReference type="InterPro" id="IPR004256">
    <property type="entry name" value="DUF234"/>
</dbReference>
<name>A0A1X9SMB5_9BACT</name>
<reference evidence="3" key="2">
    <citation type="journal article" date="2017" name="Genome Biol. Evol.">
        <title>Comparative genomic analysis identifies a Campylobacter clade deficient in selenium metabolism.</title>
        <authorList>
            <person name="Miller W.G."/>
            <person name="Yee E."/>
            <person name="Lopes B.S."/>
            <person name="Chapman M.H."/>
            <person name="Huynh S."/>
            <person name="Bono J.L."/>
            <person name="Parker C.T."/>
            <person name="Strachan N.J.C."/>
            <person name="Forbes K.J."/>
        </authorList>
    </citation>
    <scope>NUCLEOTIDE SEQUENCE [LARGE SCALE GENOMIC DNA]</scope>
    <source>
        <strain evidence="3">NCTC 13004</strain>
    </source>
</reference>
<proteinExistence type="predicted"/>
<organism evidence="2 3">
    <name type="scientific">Campylobacter lanienae NCTC 13004</name>
    <dbReference type="NCBI Taxonomy" id="1031753"/>
    <lineage>
        <taxon>Bacteria</taxon>
        <taxon>Pseudomonadati</taxon>
        <taxon>Campylobacterota</taxon>
        <taxon>Epsilonproteobacteria</taxon>
        <taxon>Campylobacterales</taxon>
        <taxon>Campylobacteraceae</taxon>
        <taxon>Campylobacter</taxon>
    </lineage>
</organism>
<evidence type="ECO:0000313" key="2">
    <source>
        <dbReference type="EMBL" id="ARQ97386.1"/>
    </source>
</evidence>
<dbReference type="PANTHER" id="PTHR34704:SF1">
    <property type="entry name" value="ATPASE"/>
    <property type="match status" value="1"/>
</dbReference>
<dbReference type="EMBL" id="CP015578">
    <property type="protein sequence ID" value="ARQ97386.1"/>
    <property type="molecule type" value="Genomic_DNA"/>
</dbReference>
<gene>
    <name evidence="2" type="ORF">CLAN_0638</name>
</gene>